<accession>A0ABP9ST92</accession>
<feature type="transmembrane region" description="Helical" evidence="1">
    <location>
        <begin position="177"/>
        <end position="197"/>
    </location>
</feature>
<comment type="caution">
    <text evidence="2">The sequence shown here is derived from an EMBL/GenBank/DDBJ whole genome shotgun (WGS) entry which is preliminary data.</text>
</comment>
<dbReference type="EMBL" id="BAABJQ010000045">
    <property type="protein sequence ID" value="GAA5200748.1"/>
    <property type="molecule type" value="Genomic_DNA"/>
</dbReference>
<feature type="transmembrane region" description="Helical" evidence="1">
    <location>
        <begin position="209"/>
        <end position="230"/>
    </location>
</feature>
<evidence type="ECO:0000256" key="1">
    <source>
        <dbReference type="SAM" id="Phobius"/>
    </source>
</evidence>
<dbReference type="InterPro" id="IPR045782">
    <property type="entry name" value="TrbL_3"/>
</dbReference>
<protein>
    <recommendedName>
        <fullName evidence="4">TrbL/VirB6 plasmid conjugal transfer protein</fullName>
    </recommendedName>
</protein>
<dbReference type="Proteomes" id="UP001501570">
    <property type="component" value="Unassembled WGS sequence"/>
</dbReference>
<evidence type="ECO:0000313" key="3">
    <source>
        <dbReference type="Proteomes" id="UP001501570"/>
    </source>
</evidence>
<keyword evidence="3" id="KW-1185">Reference proteome</keyword>
<evidence type="ECO:0008006" key="4">
    <source>
        <dbReference type="Google" id="ProtNLM"/>
    </source>
</evidence>
<feature type="transmembrane region" description="Helical" evidence="1">
    <location>
        <begin position="59"/>
        <end position="80"/>
    </location>
</feature>
<gene>
    <name evidence="2" type="ORF">GCM10023322_79280</name>
</gene>
<sequence length="312" mass="32996">MMLDWFDPAHWFDAMMNWASQSILTVFDAIFALIAQTMLISPDVTELPQVRALTAKSTVVVDTVFVLAFVAAGALTMVAGGSERSRYTVKDLVPRLVVGFIAAHFSQVLARQAIGVANGLTGALSSGDTDKVGALTAIRGQVDDAAGGSVTPMLFAVLVVIIAALVASTVLGMLTRFAVLLVLASVAPLALGCHALPQTESVARVWWRSFCGCLITPVLQAFTLQAGQWMLEDPAHVLPVLGLPNDPTGLLNLFIIIVLLLTTVKIPGLVRRYVTQGARGTNPLGAMVRVIIVQQLTRGFGRAAQAVAAVAR</sequence>
<reference evidence="3" key="1">
    <citation type="journal article" date="2019" name="Int. J. Syst. Evol. Microbiol.">
        <title>The Global Catalogue of Microorganisms (GCM) 10K type strain sequencing project: providing services to taxonomists for standard genome sequencing and annotation.</title>
        <authorList>
            <consortium name="The Broad Institute Genomics Platform"/>
            <consortium name="The Broad Institute Genome Sequencing Center for Infectious Disease"/>
            <person name="Wu L."/>
            <person name="Ma J."/>
        </authorList>
    </citation>
    <scope>NUCLEOTIDE SEQUENCE [LARGE SCALE GENOMIC DNA]</scope>
    <source>
        <strain evidence="3">JCM 18304</strain>
    </source>
</reference>
<feature type="transmembrane region" description="Helical" evidence="1">
    <location>
        <begin position="153"/>
        <end position="171"/>
    </location>
</feature>
<keyword evidence="1" id="KW-1133">Transmembrane helix</keyword>
<feature type="transmembrane region" description="Helical" evidence="1">
    <location>
        <begin position="20"/>
        <end position="39"/>
    </location>
</feature>
<proteinExistence type="predicted"/>
<keyword evidence="1" id="KW-0812">Transmembrane</keyword>
<dbReference type="Pfam" id="PF19590">
    <property type="entry name" value="TrbL_3"/>
    <property type="match status" value="1"/>
</dbReference>
<feature type="transmembrane region" description="Helical" evidence="1">
    <location>
        <begin position="250"/>
        <end position="270"/>
    </location>
</feature>
<evidence type="ECO:0000313" key="2">
    <source>
        <dbReference type="EMBL" id="GAA5200748.1"/>
    </source>
</evidence>
<organism evidence="2 3">
    <name type="scientific">Rugosimonospora acidiphila</name>
    <dbReference type="NCBI Taxonomy" id="556531"/>
    <lineage>
        <taxon>Bacteria</taxon>
        <taxon>Bacillati</taxon>
        <taxon>Actinomycetota</taxon>
        <taxon>Actinomycetes</taxon>
        <taxon>Micromonosporales</taxon>
        <taxon>Micromonosporaceae</taxon>
        <taxon>Rugosimonospora</taxon>
    </lineage>
</organism>
<name>A0ABP9ST92_9ACTN</name>
<keyword evidence="1" id="KW-0472">Membrane</keyword>